<feature type="non-terminal residue" evidence="1">
    <location>
        <position position="108"/>
    </location>
</feature>
<proteinExistence type="predicted"/>
<name>A0A9P8FDP9_AURME</name>
<reference evidence="1" key="2">
    <citation type="submission" date="2021-08" db="EMBL/GenBank/DDBJ databases">
        <authorList>
            <person name="Gostincar C."/>
            <person name="Sun X."/>
            <person name="Song Z."/>
            <person name="Gunde-Cimerman N."/>
        </authorList>
    </citation>
    <scope>NUCLEOTIDE SEQUENCE</scope>
    <source>
        <strain evidence="1">EXF-9298</strain>
    </source>
</reference>
<comment type="caution">
    <text evidence="1">The sequence shown here is derived from an EMBL/GenBank/DDBJ whole genome shotgun (WGS) entry which is preliminary data.</text>
</comment>
<evidence type="ECO:0000313" key="1">
    <source>
        <dbReference type="EMBL" id="KAG9970580.1"/>
    </source>
</evidence>
<dbReference type="Proteomes" id="UP000729357">
    <property type="component" value="Unassembled WGS sequence"/>
</dbReference>
<dbReference type="EMBL" id="JAHFXS010002845">
    <property type="protein sequence ID" value="KAG9970580.1"/>
    <property type="molecule type" value="Genomic_DNA"/>
</dbReference>
<accession>A0A9P8FDP9</accession>
<gene>
    <name evidence="1" type="ORF">KCU98_g14397</name>
</gene>
<organism evidence="1 2">
    <name type="scientific">Aureobasidium melanogenum</name>
    <name type="common">Aureobasidium pullulans var. melanogenum</name>
    <dbReference type="NCBI Taxonomy" id="46634"/>
    <lineage>
        <taxon>Eukaryota</taxon>
        <taxon>Fungi</taxon>
        <taxon>Dikarya</taxon>
        <taxon>Ascomycota</taxon>
        <taxon>Pezizomycotina</taxon>
        <taxon>Dothideomycetes</taxon>
        <taxon>Dothideomycetidae</taxon>
        <taxon>Dothideales</taxon>
        <taxon>Saccotheciaceae</taxon>
        <taxon>Aureobasidium</taxon>
    </lineage>
</organism>
<dbReference type="AlphaFoldDB" id="A0A9P8FDP9"/>
<protein>
    <submittedName>
        <fullName evidence="1">Uncharacterized protein</fullName>
    </submittedName>
</protein>
<sequence length="108" mass="12283">MIYDYALKEDHDVFADGAPALFKVCPNITKEIYSYRKIITTMSVDPDTRGLIENEDLHQAIISKFKQKQNAKGLVVKFISLQRRSSRKMYDLSAGIFEAMSDGFTALN</sequence>
<evidence type="ECO:0000313" key="2">
    <source>
        <dbReference type="Proteomes" id="UP000729357"/>
    </source>
</evidence>
<reference evidence="1" key="1">
    <citation type="journal article" date="2021" name="J Fungi (Basel)">
        <title>Virulence traits and population genomics of the black yeast Aureobasidium melanogenum.</title>
        <authorList>
            <person name="Cernosa A."/>
            <person name="Sun X."/>
            <person name="Gostincar C."/>
            <person name="Fang C."/>
            <person name="Gunde-Cimerman N."/>
            <person name="Song Z."/>
        </authorList>
    </citation>
    <scope>NUCLEOTIDE SEQUENCE</scope>
    <source>
        <strain evidence="1">EXF-9298</strain>
    </source>
</reference>
<keyword evidence="2" id="KW-1185">Reference proteome</keyword>